<evidence type="ECO:0000256" key="2">
    <source>
        <dbReference type="ARBA" id="ARBA00007965"/>
    </source>
</evidence>
<proteinExistence type="inferred from homology"/>
<evidence type="ECO:0000256" key="7">
    <source>
        <dbReference type="SAM" id="Phobius"/>
    </source>
</evidence>
<keyword evidence="5 7" id="KW-1133">Transmembrane helix</keyword>
<accession>A0A6G5ABU6</accession>
<evidence type="ECO:0000313" key="8">
    <source>
        <dbReference type="EMBL" id="NIE48471.1"/>
    </source>
</evidence>
<keyword evidence="6 7" id="KW-0472">Membrane</keyword>
<reference evidence="8" key="1">
    <citation type="submission" date="2020-03" db="EMBL/GenBank/DDBJ databases">
        <title>A transcriptome and proteome of the tick Rhipicephalus microplus shaped by the genetic composition of its hosts and developmental stage.</title>
        <authorList>
            <person name="Garcia G.R."/>
            <person name="Ribeiro J.M.C."/>
            <person name="Maruyama S.R."/>
            <person name="Gardinasse L.G."/>
            <person name="Nelson K."/>
            <person name="Ferreira B.R."/>
            <person name="Andrade T.G."/>
            <person name="Santos I.K.F.M."/>
        </authorList>
    </citation>
    <scope>NUCLEOTIDE SEQUENCE</scope>
    <source>
        <strain evidence="8">NSGR</strain>
        <tissue evidence="8">Salivary glands</tissue>
    </source>
</reference>
<dbReference type="InterPro" id="IPR002259">
    <property type="entry name" value="Eqnu_transpt"/>
</dbReference>
<keyword evidence="3" id="KW-0813">Transport</keyword>
<evidence type="ECO:0000256" key="6">
    <source>
        <dbReference type="ARBA" id="ARBA00023136"/>
    </source>
</evidence>
<feature type="transmembrane region" description="Helical" evidence="7">
    <location>
        <begin position="162"/>
        <end position="182"/>
    </location>
</feature>
<dbReference type="OrthoDB" id="46396at2759"/>
<dbReference type="EMBL" id="GIKN01006198">
    <property type="protein sequence ID" value="NIE48471.1"/>
    <property type="molecule type" value="Transcribed_RNA"/>
</dbReference>
<keyword evidence="4 7" id="KW-0812">Transmembrane</keyword>
<organism evidence="8">
    <name type="scientific">Rhipicephalus microplus</name>
    <name type="common">Cattle tick</name>
    <name type="synonym">Boophilus microplus</name>
    <dbReference type="NCBI Taxonomy" id="6941"/>
    <lineage>
        <taxon>Eukaryota</taxon>
        <taxon>Metazoa</taxon>
        <taxon>Ecdysozoa</taxon>
        <taxon>Arthropoda</taxon>
        <taxon>Chelicerata</taxon>
        <taxon>Arachnida</taxon>
        <taxon>Acari</taxon>
        <taxon>Parasitiformes</taxon>
        <taxon>Ixodida</taxon>
        <taxon>Ixodoidea</taxon>
        <taxon>Ixodidae</taxon>
        <taxon>Rhipicephalinae</taxon>
        <taxon>Rhipicephalus</taxon>
        <taxon>Boophilus</taxon>
    </lineage>
</organism>
<name>A0A6G5ABU6_RHIMP</name>
<protein>
    <submittedName>
        <fullName evidence="8">Putative nucleoside transporter</fullName>
    </submittedName>
</protein>
<dbReference type="PANTHER" id="PTHR10332">
    <property type="entry name" value="EQUILIBRATIVE NUCLEOSIDE TRANSPORTER"/>
    <property type="match status" value="1"/>
</dbReference>
<sequence length="216" mass="23935">MKRSSEALNGTAEELQTLRNEGPDVIILPAKPYGPQKRSTNVAKMPAPPGPKDPYHFVNFTMFLFGIGSLLPWNFFITADDYWRYKFRDVNASGEVHTKSDMQAAFTSYLAIASKAPYILSLVLNTYLSHRIRPAVRIGWPLLGCTLFFVATASLVKVDTDQYQTAFMAATLVIVVLINIFCGFLQGGGTGLAGCFPEKSWLPTSMVRQWVAFSPP</sequence>
<comment type="similarity">
    <text evidence="2">Belongs to the SLC29A/ENT transporter (TC 2.A.57) family.</text>
</comment>
<dbReference type="VEuPathDB" id="VectorBase:LOC119167048"/>
<dbReference type="GO" id="GO:0005886">
    <property type="term" value="C:plasma membrane"/>
    <property type="evidence" value="ECO:0007669"/>
    <property type="project" value="TreeGrafter"/>
</dbReference>
<evidence type="ECO:0000256" key="5">
    <source>
        <dbReference type="ARBA" id="ARBA00022989"/>
    </source>
</evidence>
<feature type="transmembrane region" description="Helical" evidence="7">
    <location>
        <begin position="55"/>
        <end position="77"/>
    </location>
</feature>
<dbReference type="AlphaFoldDB" id="A0A6G5ABU6"/>
<dbReference type="GO" id="GO:0005337">
    <property type="term" value="F:nucleoside transmembrane transporter activity"/>
    <property type="evidence" value="ECO:0007669"/>
    <property type="project" value="InterPro"/>
</dbReference>
<dbReference type="PANTHER" id="PTHR10332:SF88">
    <property type="entry name" value="EQUILIBRATIVE NUCLEOSIDE TRANSPORTER 1, ISOFORM A"/>
    <property type="match status" value="1"/>
</dbReference>
<comment type="subcellular location">
    <subcellularLocation>
        <location evidence="1">Membrane</location>
        <topology evidence="1">Multi-pass membrane protein</topology>
    </subcellularLocation>
</comment>
<evidence type="ECO:0000256" key="3">
    <source>
        <dbReference type="ARBA" id="ARBA00022448"/>
    </source>
</evidence>
<evidence type="ECO:0000256" key="4">
    <source>
        <dbReference type="ARBA" id="ARBA00022692"/>
    </source>
</evidence>
<evidence type="ECO:0000256" key="1">
    <source>
        <dbReference type="ARBA" id="ARBA00004141"/>
    </source>
</evidence>
<feature type="transmembrane region" description="Helical" evidence="7">
    <location>
        <begin position="138"/>
        <end position="156"/>
    </location>
</feature>